<gene>
    <name evidence="4" type="ORF">FN846DRAFT_950955</name>
</gene>
<dbReference type="InterPro" id="IPR011990">
    <property type="entry name" value="TPR-like_helical_dom_sf"/>
</dbReference>
<comment type="caution">
    <text evidence="4">The sequence shown here is derived from an EMBL/GenBank/DDBJ whole genome shotgun (WGS) entry which is preliminary data.</text>
</comment>
<proteinExistence type="predicted"/>
<dbReference type="InParanoid" id="A0A5J5EW94"/>
<dbReference type="AlphaFoldDB" id="A0A5J5EW94"/>
<organism evidence="4 5">
    <name type="scientific">Sphaerosporella brunnea</name>
    <dbReference type="NCBI Taxonomy" id="1250544"/>
    <lineage>
        <taxon>Eukaryota</taxon>
        <taxon>Fungi</taxon>
        <taxon>Dikarya</taxon>
        <taxon>Ascomycota</taxon>
        <taxon>Pezizomycotina</taxon>
        <taxon>Pezizomycetes</taxon>
        <taxon>Pezizales</taxon>
        <taxon>Pyronemataceae</taxon>
        <taxon>Sphaerosporella</taxon>
    </lineage>
</organism>
<dbReference type="FunCoup" id="A0A5J5EW94">
    <property type="interactions" value="1258"/>
</dbReference>
<evidence type="ECO:0000256" key="3">
    <source>
        <dbReference type="PROSITE-ProRule" id="PRU00339"/>
    </source>
</evidence>
<feature type="repeat" description="TPR" evidence="3">
    <location>
        <begin position="575"/>
        <end position="608"/>
    </location>
</feature>
<protein>
    <submittedName>
        <fullName evidence="4">Uncharacterized protein</fullName>
    </submittedName>
</protein>
<evidence type="ECO:0000313" key="5">
    <source>
        <dbReference type="Proteomes" id="UP000326924"/>
    </source>
</evidence>
<evidence type="ECO:0000256" key="1">
    <source>
        <dbReference type="ARBA" id="ARBA00022737"/>
    </source>
</evidence>
<dbReference type="Gene3D" id="1.25.40.10">
    <property type="entry name" value="Tetratricopeptide repeat domain"/>
    <property type="match status" value="1"/>
</dbReference>
<dbReference type="OrthoDB" id="1936594at2759"/>
<dbReference type="Proteomes" id="UP000326924">
    <property type="component" value="Unassembled WGS sequence"/>
</dbReference>
<dbReference type="PROSITE" id="PS50005">
    <property type="entry name" value="TPR"/>
    <property type="match status" value="1"/>
</dbReference>
<dbReference type="InterPro" id="IPR019734">
    <property type="entry name" value="TPR_rpt"/>
</dbReference>
<evidence type="ECO:0000256" key="2">
    <source>
        <dbReference type="ARBA" id="ARBA00022803"/>
    </source>
</evidence>
<reference evidence="4 5" key="1">
    <citation type="submission" date="2019-09" db="EMBL/GenBank/DDBJ databases">
        <title>Draft genome of the ectomycorrhizal ascomycete Sphaerosporella brunnea.</title>
        <authorList>
            <consortium name="DOE Joint Genome Institute"/>
            <person name="Benucci G.M."/>
            <person name="Marozzi G."/>
            <person name="Antonielli L."/>
            <person name="Sanchez S."/>
            <person name="Marco P."/>
            <person name="Wang X."/>
            <person name="Falini L.B."/>
            <person name="Barry K."/>
            <person name="Haridas S."/>
            <person name="Lipzen A."/>
            <person name="Labutti K."/>
            <person name="Grigoriev I.V."/>
            <person name="Murat C."/>
            <person name="Martin F."/>
            <person name="Albertini E."/>
            <person name="Donnini D."/>
            <person name="Bonito G."/>
        </authorList>
    </citation>
    <scope>NUCLEOTIDE SEQUENCE [LARGE SCALE GENOMIC DNA]</scope>
    <source>
        <strain evidence="4 5">Sb_GMNB300</strain>
    </source>
</reference>
<accession>A0A5J5EW94</accession>
<dbReference type="PANTHER" id="PTHR16193">
    <property type="entry name" value="TETRATRICOPEPTIDE REPEAT PROTEIN 27"/>
    <property type="match status" value="1"/>
</dbReference>
<keyword evidence="5" id="KW-1185">Reference proteome</keyword>
<sequence>MADTRNLEAAQWSLISGDDVSSDVPNELALVQNGGFKELFESPPTRQTIGAALSDSSSPAVQKLREDQDYASFVSKCITAQHSAIPAAEKPQWLLRLMCIGIGALRSFLQSNVTGPPLPYNPDKALVPEALSDNVDFACALNKALVESLSVDGESAYHLASHLVLLVLAKTVLNSPLLASEEAPQTASWWRLRANFLHQRILTEKTGTLLQSITADINDIAPRLAGQSGTVRAMFLVERAMVDTYFGNDAKALSELEAAAELTGLKYVLTGAMGKRTKFQQKETSQLVVLAKSAEQVGESAAKPKAFDLNDDTLLEKISFSGSRTLMVKEGSDLPPELAELDAGDQPPLHPLDATILLLLTETIKNTNPEDGMTREQMIPYAERVLSHSTNWEVYTLGLIVRSRIESTKARTVERSVLQLQVVVDQVIAETTGVKTENGNTESTVAPTFLPQPKESESASIRQRLLCIHQLPIPTRWELEAELASRWSAIGGLRTALEIFERLEMWPEVALCWAATEQEDKAKDIIRQQLFEPDSEKERDPPPPQAPRLWCILGDIDENPDYHEKAWTVSKNRYARAKRSLGAYYLKKNDCKKAAEAYGDSLRIYPLHGPSWFALGCCWLELEAWEGAVRAFGRCVNIEDTDAEAWSNLATAILRRGPPSTEAEKSEQRQVLLDDEEEGVAATATIDPQRHRRDALRALKRAAQLKRESWRIWDNYLTVAATMEPPEFQDVILAMKNLIELRKDSKGELAVDADVLELLVQHIITEDLNNDQPTGYDPSKPGLAKQVVEMVEKNIIPLITTDPRLWKIVAKLDLWRKKPKAALEAHEKAWRAVNSRPGITDSTEKAWDELVDATIELVDAYESLGQMERTDGLGAGEPVAKNWKFQCRSALRGVIGKGKMNWEDTKGMGRLKESMEGLKA</sequence>
<dbReference type="PANTHER" id="PTHR16193:SF0">
    <property type="entry name" value="TETRATRICOPEPTIDE REPEAT PROTEIN 27"/>
    <property type="match status" value="1"/>
</dbReference>
<keyword evidence="1" id="KW-0677">Repeat</keyword>
<dbReference type="EMBL" id="VXIS01000100">
    <property type="protein sequence ID" value="KAA8905356.1"/>
    <property type="molecule type" value="Genomic_DNA"/>
</dbReference>
<evidence type="ECO:0000313" key="4">
    <source>
        <dbReference type="EMBL" id="KAA8905356.1"/>
    </source>
</evidence>
<dbReference type="SMART" id="SM00028">
    <property type="entry name" value="TPR"/>
    <property type="match status" value="2"/>
</dbReference>
<dbReference type="InterPro" id="IPR044244">
    <property type="entry name" value="TTC27/Emw1"/>
</dbReference>
<dbReference type="SUPFAM" id="SSF48452">
    <property type="entry name" value="TPR-like"/>
    <property type="match status" value="1"/>
</dbReference>
<name>A0A5J5EW94_9PEZI</name>
<keyword evidence="2 3" id="KW-0802">TPR repeat</keyword>